<accession>A0A3N8QXW1</accession>
<dbReference type="Proteomes" id="UP000269271">
    <property type="component" value="Unassembled WGS sequence"/>
</dbReference>
<dbReference type="AlphaFoldDB" id="A0A3N8QXW1"/>
<name>A0A3N8QXW1_9BURK</name>
<sequence length="83" mass="8947">MTAAYEALRDAVIDGTPRAEGAAALRYHGMLHGLPVLVKSPAAIDTTSGHRVQRMDALPAGDEFVRLLANLVLRTHSELAHVY</sequence>
<comment type="caution">
    <text evidence="1">The sequence shown here is derived from an EMBL/GenBank/DDBJ whole genome shotgun (WGS) entry which is preliminary data.</text>
</comment>
<dbReference type="RefSeq" id="WP_124618063.1">
    <property type="nucleotide sequence ID" value="NZ_QTQX01000009.1"/>
</dbReference>
<protein>
    <submittedName>
        <fullName evidence="1">Uncharacterized protein</fullName>
    </submittedName>
</protein>
<reference evidence="1 2" key="1">
    <citation type="submission" date="2018-08" db="EMBL/GenBank/DDBJ databases">
        <title>Comparative analysis of Burkholderia isolates from Puerto Rico.</title>
        <authorList>
            <person name="Hall C."/>
            <person name="Sahl J."/>
            <person name="Wagner D."/>
        </authorList>
    </citation>
    <scope>NUCLEOTIDE SEQUENCE [LARGE SCALE GENOMIC DNA]</scope>
    <source>
        <strain evidence="1 2">Bp9001</strain>
    </source>
</reference>
<evidence type="ECO:0000313" key="1">
    <source>
        <dbReference type="EMBL" id="RQT28558.1"/>
    </source>
</evidence>
<gene>
    <name evidence="1" type="ORF">DF037_15365</name>
</gene>
<organism evidence="1 2">
    <name type="scientific">Burkholderia contaminans</name>
    <dbReference type="NCBI Taxonomy" id="488447"/>
    <lineage>
        <taxon>Bacteria</taxon>
        <taxon>Pseudomonadati</taxon>
        <taxon>Pseudomonadota</taxon>
        <taxon>Betaproteobacteria</taxon>
        <taxon>Burkholderiales</taxon>
        <taxon>Burkholderiaceae</taxon>
        <taxon>Burkholderia</taxon>
        <taxon>Burkholderia cepacia complex</taxon>
    </lineage>
</organism>
<evidence type="ECO:0000313" key="2">
    <source>
        <dbReference type="Proteomes" id="UP000269271"/>
    </source>
</evidence>
<proteinExistence type="predicted"/>
<dbReference type="EMBL" id="QTQX01000009">
    <property type="protein sequence ID" value="RQT28558.1"/>
    <property type="molecule type" value="Genomic_DNA"/>
</dbReference>